<evidence type="ECO:0000313" key="1">
    <source>
        <dbReference type="EMBL" id="KAL2042158.1"/>
    </source>
</evidence>
<dbReference type="EMBL" id="JBEFKJ010000015">
    <property type="protein sequence ID" value="KAL2042158.1"/>
    <property type="molecule type" value="Genomic_DNA"/>
</dbReference>
<organism evidence="1 2">
    <name type="scientific">Stereocaulon virgatum</name>
    <dbReference type="NCBI Taxonomy" id="373712"/>
    <lineage>
        <taxon>Eukaryota</taxon>
        <taxon>Fungi</taxon>
        <taxon>Dikarya</taxon>
        <taxon>Ascomycota</taxon>
        <taxon>Pezizomycotina</taxon>
        <taxon>Lecanoromycetes</taxon>
        <taxon>OSLEUM clade</taxon>
        <taxon>Lecanoromycetidae</taxon>
        <taxon>Lecanorales</taxon>
        <taxon>Lecanorineae</taxon>
        <taxon>Stereocaulaceae</taxon>
        <taxon>Stereocaulon</taxon>
    </lineage>
</organism>
<keyword evidence="2" id="KW-1185">Reference proteome</keyword>
<reference evidence="1 2" key="1">
    <citation type="submission" date="2024-09" db="EMBL/GenBank/DDBJ databases">
        <title>Rethinking Asexuality: The Enigmatic Case of Functional Sexual Genes in Lepraria (Stereocaulaceae).</title>
        <authorList>
            <person name="Doellman M."/>
            <person name="Sun Y."/>
            <person name="Barcenas-Pena A."/>
            <person name="Lumbsch H.T."/>
            <person name="Grewe F."/>
        </authorList>
    </citation>
    <scope>NUCLEOTIDE SEQUENCE [LARGE SCALE GENOMIC DNA]</scope>
    <source>
        <strain evidence="1 2">Mercado 3170</strain>
    </source>
</reference>
<gene>
    <name evidence="1" type="ORF">N7G274_005346</name>
</gene>
<sequence>MIESSSSPSPSRTVLAKPSNFAYSYRTLFLASVPCQLSQEPIRDFSFEVVLELLLKEHYCWDLSLRIADILDSLRHTQLVPLPPRLSADYRTHVQTKKVLRP</sequence>
<comment type="caution">
    <text evidence="1">The sequence shown here is derived from an EMBL/GenBank/DDBJ whole genome shotgun (WGS) entry which is preliminary data.</text>
</comment>
<protein>
    <submittedName>
        <fullName evidence="1">Uncharacterized protein</fullName>
    </submittedName>
</protein>
<evidence type="ECO:0000313" key="2">
    <source>
        <dbReference type="Proteomes" id="UP001590950"/>
    </source>
</evidence>
<dbReference type="Proteomes" id="UP001590950">
    <property type="component" value="Unassembled WGS sequence"/>
</dbReference>
<name>A0ABR4AFK8_9LECA</name>
<accession>A0ABR4AFK8</accession>
<proteinExistence type="predicted"/>